<comment type="similarity">
    <text evidence="2">Belongs to the NAD(P)-dependent epimerase/dehydratase family. Dihydroflavonol-4-reductase subfamily.</text>
</comment>
<evidence type="ECO:0000313" key="4">
    <source>
        <dbReference type="EMBL" id="GMG20643.1"/>
    </source>
</evidence>
<feature type="domain" description="NAD-dependent epimerase/dehydratase" evidence="3">
    <location>
        <begin position="13"/>
        <end position="214"/>
    </location>
</feature>
<sequence>MTYEPTIPRNSTVLVTGGTGFIGMHCIETLLHHGFKVKATVRSHKKGEILKRCFPRYSSKISIGLIKDITDTKSLIREIKGCSAVLHLASPYTYNVKDCFSELVEPALEGTKAILKAAESESKVKRVVITSSFAAVFDATKGLQPGVVLNEDQFSPLTIADGCSTQDPAVAYRASKIVAERYAWNFIKQRRPHFDISVVCPPMVYGPLVSTALLDNLDHLNFSNTCIWKMANLGADSPVPPTKGPVYVDVRDLAEAEYRALILKQAGNERFMVSAGDFCNQEICDVLRQSLSHDRARNVPVGTPGQRMSGSHYTTDSSKAITMLGISFRSIENSVVDLVNQLYEYQISH</sequence>
<dbReference type="InterPro" id="IPR050425">
    <property type="entry name" value="NAD(P)_dehydrat-like"/>
</dbReference>
<proteinExistence type="inferred from homology"/>
<keyword evidence="1" id="KW-0560">Oxidoreductase</keyword>
<protein>
    <submittedName>
        <fullName evidence="4">Unnamed protein product</fullName>
    </submittedName>
</protein>
<organism evidence="4 5">
    <name type="scientific">Ambrosiozyma monospora</name>
    <name type="common">Yeast</name>
    <name type="synonym">Endomycopsis monosporus</name>
    <dbReference type="NCBI Taxonomy" id="43982"/>
    <lineage>
        <taxon>Eukaryota</taxon>
        <taxon>Fungi</taxon>
        <taxon>Dikarya</taxon>
        <taxon>Ascomycota</taxon>
        <taxon>Saccharomycotina</taxon>
        <taxon>Pichiomycetes</taxon>
        <taxon>Pichiales</taxon>
        <taxon>Pichiaceae</taxon>
        <taxon>Ambrosiozyma</taxon>
    </lineage>
</organism>
<dbReference type="Pfam" id="PF01370">
    <property type="entry name" value="Epimerase"/>
    <property type="match status" value="1"/>
</dbReference>
<dbReference type="SUPFAM" id="SSF51735">
    <property type="entry name" value="NAD(P)-binding Rossmann-fold domains"/>
    <property type="match status" value="1"/>
</dbReference>
<name>A0A9W6YT30_AMBMO</name>
<comment type="caution">
    <text evidence="4">The sequence shown here is derived from an EMBL/GenBank/DDBJ whole genome shotgun (WGS) entry which is preliminary data.</text>
</comment>
<gene>
    <name evidence="4" type="ORF">Amon01_000138400</name>
</gene>
<dbReference type="Gene3D" id="3.40.50.720">
    <property type="entry name" value="NAD(P)-binding Rossmann-like Domain"/>
    <property type="match status" value="1"/>
</dbReference>
<reference evidence="4" key="1">
    <citation type="submission" date="2023-04" db="EMBL/GenBank/DDBJ databases">
        <title>Ambrosiozyma monospora NBRC 1965.</title>
        <authorList>
            <person name="Ichikawa N."/>
            <person name="Sato H."/>
            <person name="Tonouchi N."/>
        </authorList>
    </citation>
    <scope>NUCLEOTIDE SEQUENCE</scope>
    <source>
        <strain evidence="4">NBRC 1965</strain>
    </source>
</reference>
<dbReference type="Proteomes" id="UP001165063">
    <property type="component" value="Unassembled WGS sequence"/>
</dbReference>
<accession>A0A9W6YT30</accession>
<evidence type="ECO:0000256" key="2">
    <source>
        <dbReference type="ARBA" id="ARBA00023445"/>
    </source>
</evidence>
<dbReference type="EMBL" id="BSXU01000426">
    <property type="protein sequence ID" value="GMG20643.1"/>
    <property type="molecule type" value="Genomic_DNA"/>
</dbReference>
<evidence type="ECO:0000259" key="3">
    <source>
        <dbReference type="Pfam" id="PF01370"/>
    </source>
</evidence>
<dbReference type="OrthoDB" id="2735536at2759"/>
<evidence type="ECO:0000256" key="1">
    <source>
        <dbReference type="ARBA" id="ARBA00023002"/>
    </source>
</evidence>
<dbReference type="CDD" id="cd05227">
    <property type="entry name" value="AR_SDR_e"/>
    <property type="match status" value="1"/>
</dbReference>
<evidence type="ECO:0000313" key="5">
    <source>
        <dbReference type="Proteomes" id="UP001165063"/>
    </source>
</evidence>
<dbReference type="GO" id="GO:0016616">
    <property type="term" value="F:oxidoreductase activity, acting on the CH-OH group of donors, NAD or NADP as acceptor"/>
    <property type="evidence" value="ECO:0007669"/>
    <property type="project" value="TreeGrafter"/>
</dbReference>
<dbReference type="PANTHER" id="PTHR10366:SF579">
    <property type="entry name" value="3-BETA HYDROXYSTEROID DEHYDROGENASE_ISOMERASE FAMILY PROTEIN (AFU_ORTHOLOGUE AFUA_3G02250)"/>
    <property type="match status" value="1"/>
</dbReference>
<keyword evidence="5" id="KW-1185">Reference proteome</keyword>
<dbReference type="InterPro" id="IPR036291">
    <property type="entry name" value="NAD(P)-bd_dom_sf"/>
</dbReference>
<dbReference type="InterPro" id="IPR001509">
    <property type="entry name" value="Epimerase_deHydtase"/>
</dbReference>
<dbReference type="AlphaFoldDB" id="A0A9W6YT30"/>
<dbReference type="PANTHER" id="PTHR10366">
    <property type="entry name" value="NAD DEPENDENT EPIMERASE/DEHYDRATASE"/>
    <property type="match status" value="1"/>
</dbReference>